<dbReference type="Proteomes" id="UP001168821">
    <property type="component" value="Unassembled WGS sequence"/>
</dbReference>
<dbReference type="Pfam" id="PF00650">
    <property type="entry name" value="CRAL_TRIO"/>
    <property type="match status" value="1"/>
</dbReference>
<dbReference type="SUPFAM" id="SSF52087">
    <property type="entry name" value="CRAL/TRIO domain"/>
    <property type="match status" value="1"/>
</dbReference>
<dbReference type="PANTHER" id="PTHR10174:SF213">
    <property type="entry name" value="CRAL-TRIO DOMAIN-CONTAINING PROTEIN"/>
    <property type="match status" value="1"/>
</dbReference>
<organism evidence="2 3">
    <name type="scientific">Zophobas morio</name>
    <dbReference type="NCBI Taxonomy" id="2755281"/>
    <lineage>
        <taxon>Eukaryota</taxon>
        <taxon>Metazoa</taxon>
        <taxon>Ecdysozoa</taxon>
        <taxon>Arthropoda</taxon>
        <taxon>Hexapoda</taxon>
        <taxon>Insecta</taxon>
        <taxon>Pterygota</taxon>
        <taxon>Neoptera</taxon>
        <taxon>Endopterygota</taxon>
        <taxon>Coleoptera</taxon>
        <taxon>Polyphaga</taxon>
        <taxon>Cucujiformia</taxon>
        <taxon>Tenebrionidae</taxon>
        <taxon>Zophobas</taxon>
    </lineage>
</organism>
<gene>
    <name evidence="2" type="ORF">Zmor_008064</name>
</gene>
<dbReference type="PANTHER" id="PTHR10174">
    <property type="entry name" value="ALPHA-TOCOPHEROL TRANSFER PROTEIN-RELATED"/>
    <property type="match status" value="1"/>
</dbReference>
<keyword evidence="3" id="KW-1185">Reference proteome</keyword>
<protein>
    <recommendedName>
        <fullName evidence="1">CRAL-TRIO domain-containing protein</fullName>
    </recommendedName>
</protein>
<dbReference type="Gene3D" id="3.40.525.10">
    <property type="entry name" value="CRAL-TRIO lipid binding domain"/>
    <property type="match status" value="1"/>
</dbReference>
<dbReference type="InterPro" id="IPR001251">
    <property type="entry name" value="CRAL-TRIO_dom"/>
</dbReference>
<dbReference type="SMART" id="SM00516">
    <property type="entry name" value="SEC14"/>
    <property type="match status" value="1"/>
</dbReference>
<dbReference type="CDD" id="cd00170">
    <property type="entry name" value="SEC14"/>
    <property type="match status" value="1"/>
</dbReference>
<reference evidence="2" key="1">
    <citation type="journal article" date="2023" name="G3 (Bethesda)">
        <title>Whole genome assemblies of Zophobas morio and Tenebrio molitor.</title>
        <authorList>
            <person name="Kaur S."/>
            <person name="Stinson S.A."/>
            <person name="diCenzo G.C."/>
        </authorList>
    </citation>
    <scope>NUCLEOTIDE SEQUENCE</scope>
    <source>
        <strain evidence="2">QUZm001</strain>
    </source>
</reference>
<sequence length="293" mass="33767">MSFKCIDVQKLYEKDKNVRKSDVDILTEWLKKQPHLPEMEEMQVAAFLHSCYYQIERAKITIDNYFTMKTHHPELFATLNETHLRKSMSAVFVKVLPKTTPEGYVVILLKLLDFKADYFNFFDQVCVINMVSTLHLHQNGFETGAVIVFDSKGFTLSHLAKFNFSALKHAVDHLQEGAPVRVKSVHFINVVPVLDKVMSLIKPLLRGEVFNMLQLHPSMESFHKHIPKECMPEDYGGGVSSCQKLQDENLENCLKSYDFFQWHESQRVDEMKRVGKCASSFGIAGTFKKLNID</sequence>
<accession>A0AA38IY88</accession>
<evidence type="ECO:0000259" key="1">
    <source>
        <dbReference type="PROSITE" id="PS50191"/>
    </source>
</evidence>
<evidence type="ECO:0000313" key="2">
    <source>
        <dbReference type="EMBL" id="KAJ3663843.1"/>
    </source>
</evidence>
<proteinExistence type="predicted"/>
<comment type="caution">
    <text evidence="2">The sequence shown here is derived from an EMBL/GenBank/DDBJ whole genome shotgun (WGS) entry which is preliminary data.</text>
</comment>
<dbReference type="InterPro" id="IPR036273">
    <property type="entry name" value="CRAL/TRIO_N_dom_sf"/>
</dbReference>
<dbReference type="InterPro" id="IPR036865">
    <property type="entry name" value="CRAL-TRIO_dom_sf"/>
</dbReference>
<dbReference type="PROSITE" id="PS50191">
    <property type="entry name" value="CRAL_TRIO"/>
    <property type="match status" value="1"/>
</dbReference>
<dbReference type="PRINTS" id="PR00180">
    <property type="entry name" value="CRETINALDHBP"/>
</dbReference>
<dbReference type="SUPFAM" id="SSF46938">
    <property type="entry name" value="CRAL/TRIO N-terminal domain"/>
    <property type="match status" value="1"/>
</dbReference>
<dbReference type="AlphaFoldDB" id="A0AA38IY88"/>
<evidence type="ECO:0000313" key="3">
    <source>
        <dbReference type="Proteomes" id="UP001168821"/>
    </source>
</evidence>
<dbReference type="GO" id="GO:1902936">
    <property type="term" value="F:phosphatidylinositol bisphosphate binding"/>
    <property type="evidence" value="ECO:0007669"/>
    <property type="project" value="TreeGrafter"/>
</dbReference>
<dbReference type="GO" id="GO:0016020">
    <property type="term" value="C:membrane"/>
    <property type="evidence" value="ECO:0007669"/>
    <property type="project" value="TreeGrafter"/>
</dbReference>
<dbReference type="Gene3D" id="1.20.5.1200">
    <property type="entry name" value="Alpha-tocopherol transfer"/>
    <property type="match status" value="1"/>
</dbReference>
<feature type="domain" description="CRAL-TRIO" evidence="1">
    <location>
        <begin position="140"/>
        <end position="243"/>
    </location>
</feature>
<name>A0AA38IY88_9CUCU</name>
<dbReference type="EMBL" id="JALNTZ010000002">
    <property type="protein sequence ID" value="KAJ3663843.1"/>
    <property type="molecule type" value="Genomic_DNA"/>
</dbReference>